<keyword evidence="11" id="KW-1185">Reference proteome</keyword>
<keyword evidence="3" id="KW-0238">DNA-binding</keyword>
<feature type="compositionally biased region" description="Polar residues" evidence="7">
    <location>
        <begin position="335"/>
        <end position="350"/>
    </location>
</feature>
<feature type="compositionally biased region" description="Low complexity" evidence="7">
    <location>
        <begin position="659"/>
        <end position="676"/>
    </location>
</feature>
<dbReference type="GO" id="GO:0001006">
    <property type="term" value="F:RNA polymerase III type 3 promoter sequence-specific DNA binding"/>
    <property type="evidence" value="ECO:0007669"/>
    <property type="project" value="TreeGrafter"/>
</dbReference>
<dbReference type="InterPro" id="IPR017930">
    <property type="entry name" value="Myb_dom"/>
</dbReference>
<dbReference type="InterPro" id="IPR051575">
    <property type="entry name" value="Myb-like_DNA-bd"/>
</dbReference>
<feature type="coiled-coil region" evidence="6">
    <location>
        <begin position="479"/>
        <end position="510"/>
    </location>
</feature>
<feature type="compositionally biased region" description="Polar residues" evidence="7">
    <location>
        <begin position="870"/>
        <end position="891"/>
    </location>
</feature>
<dbReference type="Pfam" id="PF00249">
    <property type="entry name" value="Myb_DNA-binding"/>
    <property type="match status" value="3"/>
</dbReference>
<organism evidence="10 11">
    <name type="scientific">Sander lucioperca</name>
    <name type="common">Pike-perch</name>
    <name type="synonym">Perca lucioperca</name>
    <dbReference type="NCBI Taxonomy" id="283035"/>
    <lineage>
        <taxon>Eukaryota</taxon>
        <taxon>Metazoa</taxon>
        <taxon>Chordata</taxon>
        <taxon>Craniata</taxon>
        <taxon>Vertebrata</taxon>
        <taxon>Euteleostomi</taxon>
        <taxon>Actinopterygii</taxon>
        <taxon>Neopterygii</taxon>
        <taxon>Teleostei</taxon>
        <taxon>Neoteleostei</taxon>
        <taxon>Acanthomorphata</taxon>
        <taxon>Eupercaria</taxon>
        <taxon>Perciformes</taxon>
        <taxon>Percoidei</taxon>
        <taxon>Percidae</taxon>
        <taxon>Luciopercinae</taxon>
        <taxon>Sander</taxon>
    </lineage>
</organism>
<feature type="region of interest" description="Disordered" evidence="7">
    <location>
        <begin position="837"/>
        <end position="856"/>
    </location>
</feature>
<feature type="compositionally biased region" description="Basic and acidic residues" evidence="7">
    <location>
        <begin position="234"/>
        <end position="248"/>
    </location>
</feature>
<evidence type="ECO:0008006" key="12">
    <source>
        <dbReference type="Google" id="ProtNLM"/>
    </source>
</evidence>
<feature type="domain" description="HTH myb-type" evidence="9">
    <location>
        <begin position="66"/>
        <end position="121"/>
    </location>
</feature>
<name>A0A8C9Y097_SANLU</name>
<dbReference type="PROSITE" id="PS50090">
    <property type="entry name" value="MYB_LIKE"/>
    <property type="match status" value="3"/>
</dbReference>
<feature type="compositionally biased region" description="Polar residues" evidence="7">
    <location>
        <begin position="753"/>
        <end position="772"/>
    </location>
</feature>
<dbReference type="CDD" id="cd00167">
    <property type="entry name" value="SANT"/>
    <property type="match status" value="3"/>
</dbReference>
<dbReference type="GO" id="GO:0019185">
    <property type="term" value="C:snRNA-activating protein complex"/>
    <property type="evidence" value="ECO:0007669"/>
    <property type="project" value="TreeGrafter"/>
</dbReference>
<keyword evidence="6" id="KW-0175">Coiled coil</keyword>
<feature type="region of interest" description="Disordered" evidence="7">
    <location>
        <begin position="1185"/>
        <end position="1260"/>
    </location>
</feature>
<evidence type="ECO:0000256" key="4">
    <source>
        <dbReference type="ARBA" id="ARBA00023163"/>
    </source>
</evidence>
<keyword evidence="2" id="KW-0805">Transcription regulation</keyword>
<reference evidence="10" key="1">
    <citation type="submission" date="2025-08" db="UniProtKB">
        <authorList>
            <consortium name="Ensembl"/>
        </authorList>
    </citation>
    <scope>IDENTIFICATION</scope>
</reference>
<proteinExistence type="predicted"/>
<evidence type="ECO:0000256" key="1">
    <source>
        <dbReference type="ARBA" id="ARBA00022737"/>
    </source>
</evidence>
<dbReference type="PROSITE" id="PS51294">
    <property type="entry name" value="HTH_MYB"/>
    <property type="match status" value="3"/>
</dbReference>
<evidence type="ECO:0000256" key="7">
    <source>
        <dbReference type="SAM" id="MobiDB-lite"/>
    </source>
</evidence>
<dbReference type="Proteomes" id="UP000694568">
    <property type="component" value="Unplaced"/>
</dbReference>
<keyword evidence="4" id="KW-0804">Transcription</keyword>
<evidence type="ECO:0000313" key="11">
    <source>
        <dbReference type="Proteomes" id="UP000694568"/>
    </source>
</evidence>
<dbReference type="GO" id="GO:0042796">
    <property type="term" value="P:snRNA transcription by RNA polymerase III"/>
    <property type="evidence" value="ECO:0007669"/>
    <property type="project" value="TreeGrafter"/>
</dbReference>
<feature type="region of interest" description="Disordered" evidence="7">
    <location>
        <begin position="166"/>
        <end position="203"/>
    </location>
</feature>
<feature type="compositionally biased region" description="Basic residues" evidence="7">
    <location>
        <begin position="920"/>
        <end position="929"/>
    </location>
</feature>
<feature type="region of interest" description="Disordered" evidence="7">
    <location>
        <begin position="230"/>
        <end position="254"/>
    </location>
</feature>
<dbReference type="SUPFAM" id="SSF46689">
    <property type="entry name" value="Homeodomain-like"/>
    <property type="match status" value="3"/>
</dbReference>
<feature type="compositionally biased region" description="Polar residues" evidence="7">
    <location>
        <begin position="1202"/>
        <end position="1219"/>
    </location>
</feature>
<protein>
    <recommendedName>
        <fullName evidence="12">snRNA-activating protein complex subunit 4</fullName>
    </recommendedName>
</protein>
<dbReference type="SMART" id="SM00717">
    <property type="entry name" value="SANT"/>
    <property type="match status" value="3"/>
</dbReference>
<keyword evidence="5" id="KW-0539">Nucleus</keyword>
<feature type="compositionally biased region" description="Basic residues" evidence="7">
    <location>
        <begin position="179"/>
        <end position="203"/>
    </location>
</feature>
<evidence type="ECO:0000259" key="8">
    <source>
        <dbReference type="PROSITE" id="PS50090"/>
    </source>
</evidence>
<reference evidence="10" key="2">
    <citation type="submission" date="2025-09" db="UniProtKB">
        <authorList>
            <consortium name="Ensembl"/>
        </authorList>
    </citation>
    <scope>IDENTIFICATION</scope>
</reference>
<dbReference type="Ensembl" id="ENSSLUT00000018340.1">
    <property type="protein sequence ID" value="ENSSLUP00000017772.1"/>
    <property type="gene ID" value="ENSSLUG00000008282.1"/>
</dbReference>
<feature type="region of interest" description="Disordered" evidence="7">
    <location>
        <begin position="657"/>
        <end position="772"/>
    </location>
</feature>
<dbReference type="GO" id="GO:0042795">
    <property type="term" value="P:snRNA transcription by RNA polymerase II"/>
    <property type="evidence" value="ECO:0007669"/>
    <property type="project" value="TreeGrafter"/>
</dbReference>
<accession>A0A8C9Y097</accession>
<feature type="region of interest" description="Disordered" evidence="7">
    <location>
        <begin position="862"/>
        <end position="965"/>
    </location>
</feature>
<feature type="compositionally biased region" description="Low complexity" evidence="7">
    <location>
        <begin position="841"/>
        <end position="856"/>
    </location>
</feature>
<feature type="region of interest" description="Disordered" evidence="7">
    <location>
        <begin position="1312"/>
        <end position="1351"/>
    </location>
</feature>
<dbReference type="InterPro" id="IPR001005">
    <property type="entry name" value="SANT/Myb"/>
</dbReference>
<dbReference type="GeneTree" id="ENSGT00940000160404"/>
<feature type="domain" description="Myb-like" evidence="8">
    <location>
        <begin position="66"/>
        <end position="117"/>
    </location>
</feature>
<feature type="domain" description="HTH myb-type" evidence="9">
    <location>
        <begin position="11"/>
        <end position="65"/>
    </location>
</feature>
<evidence type="ECO:0000256" key="2">
    <source>
        <dbReference type="ARBA" id="ARBA00023015"/>
    </source>
</evidence>
<evidence type="ECO:0000256" key="5">
    <source>
        <dbReference type="ARBA" id="ARBA00023242"/>
    </source>
</evidence>
<dbReference type="PANTHER" id="PTHR46621">
    <property type="entry name" value="SNRNA-ACTIVATING PROTEIN COMPLEX SUBUNIT 4"/>
    <property type="match status" value="1"/>
</dbReference>
<feature type="domain" description="Myb-like" evidence="8">
    <location>
        <begin position="11"/>
        <end position="65"/>
    </location>
</feature>
<evidence type="ECO:0000256" key="6">
    <source>
        <dbReference type="SAM" id="Coils"/>
    </source>
</evidence>
<dbReference type="FunFam" id="1.10.10.60:FF:000321">
    <property type="entry name" value="Small nuclear RNA-activating complex, polypeptide 4"/>
    <property type="match status" value="1"/>
</dbReference>
<dbReference type="PANTHER" id="PTHR46621:SF1">
    <property type="entry name" value="SNRNA-ACTIVATING PROTEIN COMPLEX SUBUNIT 4"/>
    <property type="match status" value="1"/>
</dbReference>
<feature type="domain" description="Myb-like" evidence="8">
    <location>
        <begin position="118"/>
        <end position="169"/>
    </location>
</feature>
<feature type="compositionally biased region" description="Basic and acidic residues" evidence="7">
    <location>
        <begin position="707"/>
        <end position="717"/>
    </location>
</feature>
<feature type="domain" description="HTH myb-type" evidence="9">
    <location>
        <begin position="122"/>
        <end position="173"/>
    </location>
</feature>
<keyword evidence="1" id="KW-0677">Repeat</keyword>
<dbReference type="GO" id="GO:0000978">
    <property type="term" value="F:RNA polymerase II cis-regulatory region sequence-specific DNA binding"/>
    <property type="evidence" value="ECO:0007669"/>
    <property type="project" value="TreeGrafter"/>
</dbReference>
<evidence type="ECO:0000313" key="10">
    <source>
        <dbReference type="Ensembl" id="ENSSLUP00000017772.1"/>
    </source>
</evidence>
<evidence type="ECO:0000259" key="9">
    <source>
        <dbReference type="PROSITE" id="PS51294"/>
    </source>
</evidence>
<evidence type="ECO:0000256" key="3">
    <source>
        <dbReference type="ARBA" id="ARBA00023125"/>
    </source>
</evidence>
<feature type="compositionally biased region" description="Basic residues" evidence="7">
    <location>
        <begin position="956"/>
        <end position="965"/>
    </location>
</feature>
<dbReference type="Gene3D" id="1.10.10.60">
    <property type="entry name" value="Homeodomain-like"/>
    <property type="match status" value="3"/>
</dbReference>
<sequence>MCLQTFQRFVSDSLKRGSWTPAEDDMLRELVKEMRIGNFIPYTQISYFMEGRDPSQLIYRWNQVLDPSLKKGFWTKEEDELLLNAVSRYGEKDWWKIRFEVPGRTDSGCRDRYYDCLKAGTKKGPFDQQEKDLLRQLVKKHGVGRWAKIAAEIPDRYDAQCLREWRKLSKPPPPPPAQKVKRVPKSRGGKRRRKAGPARKRIRKRLMKLQKEEMSEESSEDEAMVIEYMDSDEEEKKKKEEEVQIREEEEKEEEYIFPPMEEWIPVEEAQSNSSLSFRPAELPSSAVADNPVRVRSTIVGQYGRSVIIGPRPRQLQWEGHHGNSTMMMVTPSQLQTHLQRQAKNSGSQHASPRGKIQIDKNNPLGRVMDKRLSYKLQAAVTPWIGHLLIPAEEKKKRKVTAADALRERREKREPLSTPFFLLLLQSENVDALGCKEMIEQRRKKVVTMGPRPRPSLASTGGRKTVAGILYERKPMKVEQQELDLQHKLILNQLQALQQQQQQRAKQKQLLLQQHARQQQLMLRQQHALPSQNHPGFLLQMNPGMSFRQPVFIPVTQPCAPPIQFMSPSALNTAACRPPPVTVVTSPYPAHPASHRLGVPSSVTVVPVHLNATSTSPVSFRQQAVPLTQNPVSALAPYLAQQHVSIASTLPSQHVAPSESTASVTCPSPSSSMSSSSKRGRKKVAEDQVAVSSSQSGEDMSGASDGVDGAKDSAIKDGRRIRKPSQKAKALQEAIVARAEANKKAASSPRKKAQIQNTNSPPTDIPVPSQTDIPVPSQTDIPVPSQTDIPVPSQTVQTVIPVSSKIVVPVPSKTVIPVNSSRLPLNATAACSDRSVSSTHNLSLAPPASSTLSLLPSSPKDHDYTFINLGPTPSQRGSKSIQPSTDSGSSEPLQRVEEQPCVISSQDDQCESETAAGGNQKGKRTRKPTQRVKDLQEATQAKVEAKKKKASTPPREKRPRKSRAKKKVIVKNEPVIQPRGFHLLPSQSMWVMTPGGLVQLTEGPQPGLQLALLPNARLQAPHGNSLNHPVTPALQFTAGSPQFTTPQPTTAVSVPVNHPFMNQPHLLPARPTSAFRPHPPAFILQPVSNPRLPPPPPKLFLPYKGTVTADPTAPPPLRREALKFDPSLMFLEPQDAVQDWLSGQGGVVVPGLSVALPYLPPFVSSLSTLSALLRAKKSLTKSFLKLLSQRSQPRRPNRPGSCTERTSNPSPDLPDSTSDLQPAGDTPAASVSSAPPQEGEEAVASVSSAPPQEDVEAAVSVSSAPQVDEIVAVARRLVAERFSSNPAYQLLKARFLSCFTVPALLAAVQPIGEKTAGKEEEEEDEVDVKTLKERGRRRRAEASPASTLNYFN</sequence>
<feature type="region of interest" description="Disordered" evidence="7">
    <location>
        <begin position="335"/>
        <end position="362"/>
    </location>
</feature>
<dbReference type="InterPro" id="IPR009057">
    <property type="entry name" value="Homeodomain-like_sf"/>
</dbReference>